<accession>E1F2J1</accession>
<proteinExistence type="predicted"/>
<dbReference type="EMBL" id="ACVC01000136">
    <property type="protein sequence ID" value="EFO63323.1"/>
    <property type="molecule type" value="Genomic_DNA"/>
</dbReference>
<evidence type="ECO:0000313" key="2">
    <source>
        <dbReference type="Proteomes" id="UP000008974"/>
    </source>
</evidence>
<reference evidence="1 2" key="1">
    <citation type="journal article" date="2010" name="BMC Genomics">
        <title>Genome analysis and comparative genomics of a Giardia intestinalis assemblage E isolate.</title>
        <authorList>
            <person name="Jerlstrom-Hultqvist J."/>
            <person name="Franzen O."/>
            <person name="Ankarklev J."/>
            <person name="Xu F."/>
            <person name="Nohynkova E."/>
            <person name="Andersson J.O."/>
            <person name="Svard S.G."/>
            <person name="Andersson B."/>
        </authorList>
    </citation>
    <scope>NUCLEOTIDE SEQUENCE [LARGE SCALE GENOMIC DNA]</scope>
    <source>
        <strain evidence="1 2">P15</strain>
    </source>
</reference>
<name>E1F2J1_GIAIA</name>
<dbReference type="OMA" id="FITDDSC"/>
<evidence type="ECO:0000313" key="1">
    <source>
        <dbReference type="EMBL" id="EFO63323.1"/>
    </source>
</evidence>
<dbReference type="OrthoDB" id="10251794at2759"/>
<organism evidence="1 2">
    <name type="scientific">Giardia intestinalis (strain P15)</name>
    <name type="common">Giardia lamblia</name>
    <dbReference type="NCBI Taxonomy" id="658858"/>
    <lineage>
        <taxon>Eukaryota</taxon>
        <taxon>Metamonada</taxon>
        <taxon>Diplomonadida</taxon>
        <taxon>Hexamitidae</taxon>
        <taxon>Giardiinae</taxon>
        <taxon>Giardia</taxon>
    </lineage>
</organism>
<comment type="caution">
    <text evidence="1">The sequence shown here is derived from an EMBL/GenBank/DDBJ whole genome shotgun (WGS) entry which is preliminary data.</text>
</comment>
<gene>
    <name evidence="1" type="ORF">GLP15_3688</name>
</gene>
<dbReference type="AlphaFoldDB" id="E1F2J1"/>
<dbReference type="Proteomes" id="UP000008974">
    <property type="component" value="Unassembled WGS sequence"/>
</dbReference>
<dbReference type="VEuPathDB" id="GiardiaDB:GLP15_3688"/>
<protein>
    <submittedName>
        <fullName evidence="1">Uncharacterized protein</fullName>
    </submittedName>
</protein>
<sequence length="376" mass="43109">MAELTEITDLQRCVEAFRNELGSPIDPLTFKSFQGALLLSYAFTYSANFVPACAPSQGGESLPWAIVMLFYSCIETSTVYLNYVHSFLTKYFQNTRAFYELDIKHDPSIYLQFKSIYRGNRESKYLTELHRYIEAVQEDEAWNDLLFQISYTPSTLVPCCYFVFALGCLWESIAVNVHAILPFSNMKVIDLRVHGEQDLLLAKSALQTSLGELQEDFTYGQEEPYNPLLQACPLLFLKEGDVEIPRIIQLLTVVLKTIDQFTPALSLHRRINRCIFRLDSLKKCLQDSYKLCMSDTFRRKMEVKFGFCISAVESGSQKRLRSNHHNATTHKWIGSALKTDTYKDRLEYLSELERFITDDSCGPASASSDLSYSEET</sequence>